<dbReference type="PANTHER" id="PTHR33678:SF1">
    <property type="entry name" value="BLL1576 PROTEIN"/>
    <property type="match status" value="1"/>
</dbReference>
<gene>
    <name evidence="3" type="ORF">V5E97_28195</name>
</gene>
<evidence type="ECO:0000313" key="3">
    <source>
        <dbReference type="EMBL" id="XBH02188.1"/>
    </source>
</evidence>
<organism evidence="3">
    <name type="scientific">Singulisphaera sp. Ch08</name>
    <dbReference type="NCBI Taxonomy" id="3120278"/>
    <lineage>
        <taxon>Bacteria</taxon>
        <taxon>Pseudomonadati</taxon>
        <taxon>Planctomycetota</taxon>
        <taxon>Planctomycetia</taxon>
        <taxon>Isosphaerales</taxon>
        <taxon>Isosphaeraceae</taxon>
        <taxon>Singulisphaera</taxon>
    </lineage>
</organism>
<proteinExistence type="predicted"/>
<protein>
    <submittedName>
        <fullName evidence="3">Transposase</fullName>
    </submittedName>
</protein>
<dbReference type="RefSeq" id="WP_406694929.1">
    <property type="nucleotide sequence ID" value="NZ_CP155447.1"/>
</dbReference>
<feature type="domain" description="Transposase IS66 central" evidence="2">
    <location>
        <begin position="67"/>
        <end position="199"/>
    </location>
</feature>
<accession>A0AAU7CAP1</accession>
<dbReference type="EMBL" id="CP155447">
    <property type="protein sequence ID" value="XBH02188.1"/>
    <property type="molecule type" value="Genomic_DNA"/>
</dbReference>
<dbReference type="InterPro" id="IPR004291">
    <property type="entry name" value="Transposase_IS66_central"/>
</dbReference>
<sequence>MIGSGVVPTRRAGRVSSLSLDPSPRSPEDFQVAGPLLSRPRSQGLPHLLRKSRSAPVLPRSISSIEQHQYCWSHPRRDFQAIVDRNDEGSAVGSDLLNSSNRLFHRWHKYRDGVMAWGTFLGYARPIRWGVRQALDRSAACASEKTAARCRMLQEGEEHLWAFLRVQGIEPTNNAAEPALRHAILWRKSSGGTASEWGSRFVERVLSVVGTCRHQGRNVLEYQAGCFRAPLAGQPVPSLLVRVPS</sequence>
<name>A0AAU7CAP1_9BACT</name>
<dbReference type="InterPro" id="IPR052344">
    <property type="entry name" value="Transposase-related"/>
</dbReference>
<dbReference type="Pfam" id="PF03050">
    <property type="entry name" value="DDE_Tnp_IS66"/>
    <property type="match status" value="1"/>
</dbReference>
<evidence type="ECO:0000259" key="2">
    <source>
        <dbReference type="Pfam" id="PF03050"/>
    </source>
</evidence>
<dbReference type="AlphaFoldDB" id="A0AAU7CAP1"/>
<dbReference type="PANTHER" id="PTHR33678">
    <property type="entry name" value="BLL1576 PROTEIN"/>
    <property type="match status" value="1"/>
</dbReference>
<evidence type="ECO:0000256" key="1">
    <source>
        <dbReference type="SAM" id="MobiDB-lite"/>
    </source>
</evidence>
<reference evidence="3" key="1">
    <citation type="submission" date="2024-05" db="EMBL/GenBank/DDBJ databases">
        <title>Planctomycetes of the genus Singulisphaera possess chitinolytic capabilities.</title>
        <authorList>
            <person name="Ivanova A."/>
        </authorList>
    </citation>
    <scope>NUCLEOTIDE SEQUENCE</scope>
    <source>
        <strain evidence="3">Ch08T</strain>
    </source>
</reference>
<feature type="region of interest" description="Disordered" evidence="1">
    <location>
        <begin position="1"/>
        <end position="29"/>
    </location>
</feature>